<evidence type="ECO:0000256" key="1">
    <source>
        <dbReference type="SAM" id="MobiDB-lite"/>
    </source>
</evidence>
<dbReference type="Proteomes" id="UP001310594">
    <property type="component" value="Unassembled WGS sequence"/>
</dbReference>
<feature type="compositionally biased region" description="Low complexity" evidence="1">
    <location>
        <begin position="50"/>
        <end position="61"/>
    </location>
</feature>
<protein>
    <submittedName>
        <fullName evidence="2">Uncharacterized protein</fullName>
    </submittedName>
</protein>
<organism evidence="2 3">
    <name type="scientific">Elasticomyces elasticus</name>
    <dbReference type="NCBI Taxonomy" id="574655"/>
    <lineage>
        <taxon>Eukaryota</taxon>
        <taxon>Fungi</taxon>
        <taxon>Dikarya</taxon>
        <taxon>Ascomycota</taxon>
        <taxon>Pezizomycotina</taxon>
        <taxon>Dothideomycetes</taxon>
        <taxon>Dothideomycetidae</taxon>
        <taxon>Mycosphaerellales</taxon>
        <taxon>Teratosphaeriaceae</taxon>
        <taxon>Elasticomyces</taxon>
    </lineage>
</organism>
<gene>
    <name evidence="2" type="ORF">LTR97_012084</name>
</gene>
<dbReference type="Pfam" id="PF12511">
    <property type="entry name" value="DUF3716"/>
    <property type="match status" value="1"/>
</dbReference>
<comment type="caution">
    <text evidence="2">The sequence shown here is derived from an EMBL/GenBank/DDBJ whole genome shotgun (WGS) entry which is preliminary data.</text>
</comment>
<evidence type="ECO:0000313" key="2">
    <source>
        <dbReference type="EMBL" id="KAK5690532.1"/>
    </source>
</evidence>
<reference evidence="2" key="1">
    <citation type="submission" date="2023-08" db="EMBL/GenBank/DDBJ databases">
        <title>Black Yeasts Isolated from many extreme environments.</title>
        <authorList>
            <person name="Coleine C."/>
            <person name="Stajich J.E."/>
            <person name="Selbmann L."/>
        </authorList>
    </citation>
    <scope>NUCLEOTIDE SEQUENCE</scope>
    <source>
        <strain evidence="2">CCFEE 5810</strain>
    </source>
</reference>
<dbReference type="EMBL" id="JAVRQU010000024">
    <property type="protein sequence ID" value="KAK5690532.1"/>
    <property type="molecule type" value="Genomic_DNA"/>
</dbReference>
<dbReference type="AlphaFoldDB" id="A0AAN7ZY78"/>
<feature type="compositionally biased region" description="Basic and acidic residues" evidence="1">
    <location>
        <begin position="66"/>
        <end position="82"/>
    </location>
</feature>
<sequence>MSSARKSAAKVVRSQTVPPPSYRRPAPSATSSPSASTTIDLAVPRHEVVNAANGAGPSGASHTHAHTTDDASEVKSERPHELQDRDFKVKEILDWRLDQDGWVEYLDVWGSSWVHRDHIQWRGTRRYDGDRVYPMGHLPRGLRPDLGKSTCSPEGQIDYAPAFLAFIEAQHGNAAGGGNMPDYLSMRTRRGLVFDLTFVDDGETMDFTHGDARSSAMLYIKGMVRPKPCEHCRSTPNNAKPFAQCVTSPYYFHKGACANFVLLRKTTACCYHVRNLITLAPTPEVFDVSDNDDETAQDD</sequence>
<accession>A0AAN7ZY78</accession>
<evidence type="ECO:0000313" key="3">
    <source>
        <dbReference type="Proteomes" id="UP001310594"/>
    </source>
</evidence>
<feature type="compositionally biased region" description="Low complexity" evidence="1">
    <location>
        <begin position="23"/>
        <end position="38"/>
    </location>
</feature>
<feature type="region of interest" description="Disordered" evidence="1">
    <location>
        <begin position="1"/>
        <end position="82"/>
    </location>
</feature>
<proteinExistence type="predicted"/>
<dbReference type="InterPro" id="IPR022190">
    <property type="entry name" value="DUF3716"/>
</dbReference>
<name>A0AAN7ZY78_9PEZI</name>